<organism evidence="3 4">
    <name type="scientific">Sphaerisporangium rufum</name>
    <dbReference type="NCBI Taxonomy" id="1381558"/>
    <lineage>
        <taxon>Bacteria</taxon>
        <taxon>Bacillati</taxon>
        <taxon>Actinomycetota</taxon>
        <taxon>Actinomycetes</taxon>
        <taxon>Streptosporangiales</taxon>
        <taxon>Streptosporangiaceae</taxon>
        <taxon>Sphaerisporangium</taxon>
    </lineage>
</organism>
<dbReference type="AlphaFoldDB" id="A0A919R4G6"/>
<reference evidence="3" key="1">
    <citation type="submission" date="2021-01" db="EMBL/GenBank/DDBJ databases">
        <title>Whole genome shotgun sequence of Sphaerisporangium rufum NBRC 109079.</title>
        <authorList>
            <person name="Komaki H."/>
            <person name="Tamura T."/>
        </authorList>
    </citation>
    <scope>NUCLEOTIDE SEQUENCE</scope>
    <source>
        <strain evidence="3">NBRC 109079</strain>
    </source>
</reference>
<keyword evidence="4" id="KW-1185">Reference proteome</keyword>
<keyword evidence="2" id="KW-0812">Transmembrane</keyword>
<evidence type="ECO:0000313" key="4">
    <source>
        <dbReference type="Proteomes" id="UP000655287"/>
    </source>
</evidence>
<feature type="region of interest" description="Disordered" evidence="1">
    <location>
        <begin position="196"/>
        <end position="215"/>
    </location>
</feature>
<keyword evidence="2" id="KW-0472">Membrane</keyword>
<evidence type="ECO:0000313" key="3">
    <source>
        <dbReference type="EMBL" id="GII79128.1"/>
    </source>
</evidence>
<feature type="transmembrane region" description="Helical" evidence="2">
    <location>
        <begin position="21"/>
        <end position="40"/>
    </location>
</feature>
<dbReference type="Pfam" id="PF10011">
    <property type="entry name" value="DUF2254"/>
    <property type="match status" value="1"/>
</dbReference>
<evidence type="ECO:0000256" key="2">
    <source>
        <dbReference type="SAM" id="Phobius"/>
    </source>
</evidence>
<comment type="caution">
    <text evidence="3">The sequence shown here is derived from an EMBL/GenBank/DDBJ whole genome shotgun (WGS) entry which is preliminary data.</text>
</comment>
<evidence type="ECO:0000256" key="1">
    <source>
        <dbReference type="SAM" id="MobiDB-lite"/>
    </source>
</evidence>
<feature type="transmembrane region" description="Helical" evidence="2">
    <location>
        <begin position="112"/>
        <end position="131"/>
    </location>
</feature>
<proteinExistence type="predicted"/>
<feature type="transmembrane region" description="Helical" evidence="2">
    <location>
        <begin position="72"/>
        <end position="92"/>
    </location>
</feature>
<dbReference type="Proteomes" id="UP000655287">
    <property type="component" value="Unassembled WGS sequence"/>
</dbReference>
<feature type="transmembrane region" description="Helical" evidence="2">
    <location>
        <begin position="143"/>
        <end position="172"/>
    </location>
</feature>
<accession>A0A919R4G6</accession>
<name>A0A919R4G6_9ACTN</name>
<dbReference type="InterPro" id="IPR018723">
    <property type="entry name" value="DUF2254_membrane"/>
</dbReference>
<keyword evidence="2" id="KW-1133">Transmembrane helix</keyword>
<gene>
    <name evidence="3" type="ORF">Sru01_41100</name>
</gene>
<evidence type="ECO:0008006" key="5">
    <source>
        <dbReference type="Google" id="ProtNLM"/>
    </source>
</evidence>
<protein>
    <recommendedName>
        <fullName evidence="5">DUF2254 domain-containing protein</fullName>
    </recommendedName>
</protein>
<sequence>MGLQSLWGRLGVLRDTLRTQLWLLPSVGVGLAVAAGVGLARVDARIDDDLPAWLAGYLFGGGADAARSVLEAIAGSLITVTSLTFSLTVVTLQLASSQYSPRLLRTFSADRLVQLTLALFLATFTYALTVLRTVRAPDEQQALFVPQVAVTTGFVLALVSVLALVMFLAHLAQEIRVESLLRKVHADAEKTVRRILPPRQEASDSAGSTVPVPPTGALPLPSPSSGFVVRVDEQALLSAAVQADAVVYLDCCPGSLLIAGTPAGVAWSRTADSLSGETGTDLAAKVAKAIDNRPERSAAHDLTYGIRQIVDVAVRALSPGINDPTTAVHALGHLSSLLCELAGRQLGPRLLTDGHDRIRVVLSRPDFADLLDLAIQQPRHYGGDDPAVLAQLLSMLRDLAWCTAHSQRPAIADQLARVRRHFSERRYDPGELAHFDGLARQVEAALAGRWTVAGGTC</sequence>
<dbReference type="RefSeq" id="WP_203988875.1">
    <property type="nucleotide sequence ID" value="NZ_BOOU01000054.1"/>
</dbReference>
<dbReference type="EMBL" id="BOOU01000054">
    <property type="protein sequence ID" value="GII79128.1"/>
    <property type="molecule type" value="Genomic_DNA"/>
</dbReference>